<dbReference type="InterPro" id="IPR036322">
    <property type="entry name" value="WD40_repeat_dom_sf"/>
</dbReference>
<feature type="repeat" description="WD" evidence="11">
    <location>
        <begin position="743"/>
        <end position="777"/>
    </location>
</feature>
<keyword evidence="8" id="KW-0819">tRNA processing</keyword>
<proteinExistence type="inferred from homology"/>
<feature type="repeat" description="WD" evidence="11">
    <location>
        <begin position="197"/>
        <end position="246"/>
    </location>
</feature>
<dbReference type="GeneID" id="95983042"/>
<dbReference type="PANTHER" id="PTHR44111:SF1">
    <property type="entry name" value="ELONGATOR COMPLEX PROTEIN 2"/>
    <property type="match status" value="1"/>
</dbReference>
<dbReference type="SUPFAM" id="SSF101908">
    <property type="entry name" value="Putative isomerase YbhE"/>
    <property type="match status" value="1"/>
</dbReference>
<evidence type="ECO:0000313" key="12">
    <source>
        <dbReference type="EMBL" id="KAL1411052.1"/>
    </source>
</evidence>
<evidence type="ECO:0000256" key="2">
    <source>
        <dbReference type="ARBA" id="ARBA00004496"/>
    </source>
</evidence>
<keyword evidence="6" id="KW-0963">Cytoplasm</keyword>
<dbReference type="PROSITE" id="PS50082">
    <property type="entry name" value="WD_REPEATS_2"/>
    <property type="match status" value="6"/>
</dbReference>
<evidence type="ECO:0000256" key="4">
    <source>
        <dbReference type="ARBA" id="ARBA00005881"/>
    </source>
</evidence>
<comment type="pathway">
    <text evidence="3">tRNA modification; 5-methoxycarbonylmethyl-2-thiouridine-tRNA biosynthesis.</text>
</comment>
<reference evidence="12 13" key="1">
    <citation type="submission" date="2023-08" db="EMBL/GenBank/DDBJ databases">
        <title>Annotated Genome Sequence of Vanrija albida AlHP1.</title>
        <authorList>
            <person name="Herzog R."/>
        </authorList>
    </citation>
    <scope>NUCLEOTIDE SEQUENCE [LARGE SCALE GENOMIC DNA]</scope>
    <source>
        <strain evidence="12 13">AlHP1</strain>
    </source>
</reference>
<dbReference type="SMART" id="SM00320">
    <property type="entry name" value="WD40"/>
    <property type="match status" value="10"/>
</dbReference>
<keyword evidence="7 11" id="KW-0853">WD repeat</keyword>
<feature type="repeat" description="WD" evidence="11">
    <location>
        <begin position="651"/>
        <end position="683"/>
    </location>
</feature>
<comment type="similarity">
    <text evidence="4">Belongs to the WD repeat ELP2 family.</text>
</comment>
<protein>
    <recommendedName>
        <fullName evidence="5">Elongator complex protein 2</fullName>
    </recommendedName>
</protein>
<gene>
    <name evidence="12" type="primary">ELP2</name>
    <name evidence="12" type="ORF">Q8F55_001999</name>
</gene>
<sequence>MPAALTTAYISIGANRSSSGSACSSTGIFAYAADSTVALWDTNGARGVYATLLGHRGAVTTLKVVSEHGGRVVFVSGDAVGGVRLWAEGEGRQFTCTASFVAHEGASISALAVLPTPAGAPVELLTGDSSANVKRWRIAAGEAEHVESLEMKGRLPLDMEVAVLPGSSQPVLAIGATDRKVQIWTLRDGEFWYTTSLEGHEDWIRCLSFTPYPALSGAGTDLLLATGSQDNYIRLWRITPAAAADEGLDILDEFERRLGGEDGGVLSTKAHVLSVDEGGRALKFNITLEALLVGHESGLTNVHWSPATAEGPAILLSSASDNSLVIWAPTAGEHTRDGIWVPEHRFGAFGGRGLAFFGAVWGPGAGSVLTTGWTGGVERWVRGPEGWDPRSAVTGHFGPVHSVAWDGGGDYIVSASADQTSRIHAACASGPARVWGEIARPQIHGYDLVDAAFVTPLRVASAAEEKVLRVFDATEGFAESLTGLGVRSTPVNGAHLPKGATVPPLGLSNRALGRPAELEAVGKLHVSNEARDSVSAALSTLPTEEELGTSTLWPEIEKVYGHGYELSTLAASNGSAFVATASRASSAEHAAVRVVSTADWGLVSTLPGHSLTVTRVAFSPDDALLLTVSRDRSWRLFARSGEGYVPAAAEERAHARMILDCAWAPSGARFATAGRDKSVKVWERRDGVWAPAAVLKLDEPATAVALAAGVGGDLLAVGTESGGVAVYGVADGAVTPLAAVPPAEAHAGAVHRLAWHPSTLTLASAGADRAVRVFTLV</sequence>
<evidence type="ECO:0000256" key="10">
    <source>
        <dbReference type="ARBA" id="ARBA00023242"/>
    </source>
</evidence>
<evidence type="ECO:0000256" key="7">
    <source>
        <dbReference type="ARBA" id="ARBA00022574"/>
    </source>
</evidence>
<dbReference type="InterPro" id="IPR037289">
    <property type="entry name" value="Elp2"/>
</dbReference>
<dbReference type="InterPro" id="IPR001680">
    <property type="entry name" value="WD40_rpt"/>
</dbReference>
<dbReference type="SUPFAM" id="SSF50978">
    <property type="entry name" value="WD40 repeat-like"/>
    <property type="match status" value="2"/>
</dbReference>
<dbReference type="Proteomes" id="UP001565368">
    <property type="component" value="Unassembled WGS sequence"/>
</dbReference>
<organism evidence="12 13">
    <name type="scientific">Vanrija albida</name>
    <dbReference type="NCBI Taxonomy" id="181172"/>
    <lineage>
        <taxon>Eukaryota</taxon>
        <taxon>Fungi</taxon>
        <taxon>Dikarya</taxon>
        <taxon>Basidiomycota</taxon>
        <taxon>Agaricomycotina</taxon>
        <taxon>Tremellomycetes</taxon>
        <taxon>Trichosporonales</taxon>
        <taxon>Trichosporonaceae</taxon>
        <taxon>Vanrija</taxon>
    </lineage>
</organism>
<dbReference type="Pfam" id="PF00400">
    <property type="entry name" value="WD40"/>
    <property type="match status" value="6"/>
</dbReference>
<dbReference type="InterPro" id="IPR015943">
    <property type="entry name" value="WD40/YVTN_repeat-like_dom_sf"/>
</dbReference>
<dbReference type="RefSeq" id="XP_069210996.1">
    <property type="nucleotide sequence ID" value="XM_069350610.1"/>
</dbReference>
<accession>A0ABR3Q977</accession>
<dbReference type="EMBL" id="JBBXJM010000002">
    <property type="protein sequence ID" value="KAL1411052.1"/>
    <property type="molecule type" value="Genomic_DNA"/>
</dbReference>
<keyword evidence="10" id="KW-0539">Nucleus</keyword>
<feature type="repeat" description="WD" evidence="11">
    <location>
        <begin position="606"/>
        <end position="637"/>
    </location>
</feature>
<evidence type="ECO:0000256" key="9">
    <source>
        <dbReference type="ARBA" id="ARBA00022737"/>
    </source>
</evidence>
<dbReference type="PROSITE" id="PS50294">
    <property type="entry name" value="WD_REPEATS_REGION"/>
    <property type="match status" value="3"/>
</dbReference>
<comment type="subcellular location">
    <subcellularLocation>
        <location evidence="2">Cytoplasm</location>
    </subcellularLocation>
    <subcellularLocation>
        <location evidence="1">Nucleus</location>
    </subcellularLocation>
</comment>
<keyword evidence="13" id="KW-1185">Reference proteome</keyword>
<dbReference type="Gene3D" id="2.130.10.10">
    <property type="entry name" value="YVTN repeat-like/Quinoprotein amine dehydrogenase"/>
    <property type="match status" value="3"/>
</dbReference>
<feature type="repeat" description="WD" evidence="11">
    <location>
        <begin position="393"/>
        <end position="423"/>
    </location>
</feature>
<dbReference type="PANTHER" id="PTHR44111">
    <property type="entry name" value="ELONGATOR COMPLEX PROTEIN 2"/>
    <property type="match status" value="1"/>
</dbReference>
<evidence type="ECO:0000313" key="13">
    <source>
        <dbReference type="Proteomes" id="UP001565368"/>
    </source>
</evidence>
<evidence type="ECO:0000256" key="3">
    <source>
        <dbReference type="ARBA" id="ARBA00005043"/>
    </source>
</evidence>
<evidence type="ECO:0000256" key="11">
    <source>
        <dbReference type="PROSITE-ProRule" id="PRU00221"/>
    </source>
</evidence>
<evidence type="ECO:0000256" key="6">
    <source>
        <dbReference type="ARBA" id="ARBA00022490"/>
    </source>
</evidence>
<feature type="repeat" description="WD" evidence="11">
    <location>
        <begin position="292"/>
        <end position="337"/>
    </location>
</feature>
<evidence type="ECO:0000256" key="5">
    <source>
        <dbReference type="ARBA" id="ARBA00020267"/>
    </source>
</evidence>
<name>A0ABR3Q977_9TREE</name>
<evidence type="ECO:0000256" key="1">
    <source>
        <dbReference type="ARBA" id="ARBA00004123"/>
    </source>
</evidence>
<evidence type="ECO:0000256" key="8">
    <source>
        <dbReference type="ARBA" id="ARBA00022694"/>
    </source>
</evidence>
<keyword evidence="9" id="KW-0677">Repeat</keyword>
<comment type="caution">
    <text evidence="12">The sequence shown here is derived from an EMBL/GenBank/DDBJ whole genome shotgun (WGS) entry which is preliminary data.</text>
</comment>